<evidence type="ECO:0000313" key="3">
    <source>
        <dbReference type="EMBL" id="ALO43821.1"/>
    </source>
</evidence>
<keyword evidence="2" id="KW-0732">Signal</keyword>
<feature type="compositionally biased region" description="Polar residues" evidence="1">
    <location>
        <begin position="79"/>
        <end position="91"/>
    </location>
</feature>
<sequence length="91" mass="9868">MVSKKFTSALKGLIAASLITASFTSLADSEVNHVSKVKAPIELEIMKWLSLDGLIDGEKEEQQPMKCNPYPRCKINPIDGTSSASNSNQKS</sequence>
<feature type="signal peptide" evidence="2">
    <location>
        <begin position="1"/>
        <end position="27"/>
    </location>
</feature>
<organism evidence="3 4">
    <name type="scientific">Pseudoalteromonas phenolica</name>
    <dbReference type="NCBI Taxonomy" id="161398"/>
    <lineage>
        <taxon>Bacteria</taxon>
        <taxon>Pseudomonadati</taxon>
        <taxon>Pseudomonadota</taxon>
        <taxon>Gammaproteobacteria</taxon>
        <taxon>Alteromonadales</taxon>
        <taxon>Pseudoalteromonadaceae</taxon>
        <taxon>Pseudoalteromonas</taxon>
    </lineage>
</organism>
<dbReference type="PATRIC" id="fig|161398.10.peg.3410"/>
<name>A0A0S2K6D5_9GAMM</name>
<dbReference type="RefSeq" id="WP_058031459.1">
    <property type="nucleotide sequence ID" value="NZ_CP013187.1"/>
</dbReference>
<evidence type="ECO:0000256" key="2">
    <source>
        <dbReference type="SAM" id="SignalP"/>
    </source>
</evidence>
<evidence type="ECO:0000256" key="1">
    <source>
        <dbReference type="SAM" id="MobiDB-lite"/>
    </source>
</evidence>
<keyword evidence="4" id="KW-1185">Reference proteome</keyword>
<reference evidence="3 4" key="1">
    <citation type="submission" date="2015-11" db="EMBL/GenBank/DDBJ databases">
        <authorList>
            <person name="Zhang Y."/>
            <person name="Guo Z."/>
        </authorList>
    </citation>
    <scope>NUCLEOTIDE SEQUENCE [LARGE SCALE GENOMIC DNA]</scope>
    <source>
        <strain evidence="3 4">KCTC 12086</strain>
    </source>
</reference>
<protein>
    <submittedName>
        <fullName evidence="3">Uncharacterized protein</fullName>
    </submittedName>
</protein>
<dbReference type="AlphaFoldDB" id="A0A0S2K6D5"/>
<dbReference type="KEGG" id="pphe:PP2015_3346"/>
<gene>
    <name evidence="3" type="ORF">PP2015_3346</name>
</gene>
<proteinExistence type="predicted"/>
<dbReference type="OrthoDB" id="9902709at2"/>
<evidence type="ECO:0000313" key="4">
    <source>
        <dbReference type="Proteomes" id="UP000061457"/>
    </source>
</evidence>
<dbReference type="EMBL" id="CP013187">
    <property type="protein sequence ID" value="ALO43821.1"/>
    <property type="molecule type" value="Genomic_DNA"/>
</dbReference>
<accession>A0A0S2K6D5</accession>
<feature type="chain" id="PRO_5006601177" evidence="2">
    <location>
        <begin position="28"/>
        <end position="91"/>
    </location>
</feature>
<feature type="region of interest" description="Disordered" evidence="1">
    <location>
        <begin position="60"/>
        <end position="91"/>
    </location>
</feature>
<dbReference type="Proteomes" id="UP000061457">
    <property type="component" value="Chromosome I"/>
</dbReference>
<dbReference type="STRING" id="161398.PP2015_3346"/>